<sequence length="196" mass="22039">MTHTLHRRGNIKDLKEDYVILAMLAAGVNDKYDDSRKKLIKIAEILNENNPVNIMPEIGWNTSSTITAAYKDIETVKIIIQILKKEDFGISIVISGLVSEIENVLKEVNLEIDTVHFSLNFHGNRKDLLPPEEILEVTTMCGHHCISPQSITYYVELIKKGKISLEKASVKLTNPCVCGIFNPLRAKNILNSLVNK</sequence>
<comment type="caution">
    <text evidence="1">The sequence shown here is derived from an EMBL/GenBank/DDBJ whole genome shotgun (WGS) entry which is preliminary data.</text>
</comment>
<dbReference type="AlphaFoldDB" id="A0A0F9P194"/>
<organism evidence="1">
    <name type="scientific">marine sediment metagenome</name>
    <dbReference type="NCBI Taxonomy" id="412755"/>
    <lineage>
        <taxon>unclassified sequences</taxon>
        <taxon>metagenomes</taxon>
        <taxon>ecological metagenomes</taxon>
    </lineage>
</organism>
<name>A0A0F9P194_9ZZZZ</name>
<gene>
    <name evidence="1" type="ORF">LCGC14_0882920</name>
</gene>
<dbReference type="EMBL" id="LAZR01002788">
    <property type="protein sequence ID" value="KKN25610.1"/>
    <property type="molecule type" value="Genomic_DNA"/>
</dbReference>
<accession>A0A0F9P194</accession>
<reference evidence="1" key="1">
    <citation type="journal article" date="2015" name="Nature">
        <title>Complex archaea that bridge the gap between prokaryotes and eukaryotes.</title>
        <authorList>
            <person name="Spang A."/>
            <person name="Saw J.H."/>
            <person name="Jorgensen S.L."/>
            <person name="Zaremba-Niedzwiedzka K."/>
            <person name="Martijn J."/>
            <person name="Lind A.E."/>
            <person name="van Eijk R."/>
            <person name="Schleper C."/>
            <person name="Guy L."/>
            <person name="Ettema T.J."/>
        </authorList>
    </citation>
    <scope>NUCLEOTIDE SEQUENCE</scope>
</reference>
<protein>
    <submittedName>
        <fullName evidence="1">Uncharacterized protein</fullName>
    </submittedName>
</protein>
<proteinExistence type="predicted"/>
<evidence type="ECO:0000313" key="1">
    <source>
        <dbReference type="EMBL" id="KKN25610.1"/>
    </source>
</evidence>